<dbReference type="AlphaFoldDB" id="A0A4Z1JNY2"/>
<dbReference type="Proteomes" id="UP000297229">
    <property type="component" value="Unassembled WGS sequence"/>
</dbReference>
<dbReference type="STRING" id="278938.A0A4Z1JNY2"/>
<name>A0A4Z1JNY2_9HELO</name>
<sequence length="76" mass="8225">MYQFNGTISAPSGPITVMNLTGWSYLGCYNESTRGRALSGLENPIPGMNNSVEACSMACDGWTYFGVEYGRVLMEG</sequence>
<evidence type="ECO:0008006" key="3">
    <source>
        <dbReference type="Google" id="ProtNLM"/>
    </source>
</evidence>
<accession>A0A4Z1JNY2</accession>
<reference evidence="1 2" key="1">
    <citation type="submission" date="2017-12" db="EMBL/GenBank/DDBJ databases">
        <title>Comparative genomics of Botrytis spp.</title>
        <authorList>
            <person name="Valero-Jimenez C.A."/>
            <person name="Tapia P."/>
            <person name="Veloso J."/>
            <person name="Silva-Moreno E."/>
            <person name="Staats M."/>
            <person name="Valdes J.H."/>
            <person name="Van Kan J.A.L."/>
        </authorList>
    </citation>
    <scope>NUCLEOTIDE SEQUENCE [LARGE SCALE GENOMIC DNA]</scope>
    <source>
        <strain evidence="1 2">Be9601</strain>
    </source>
</reference>
<evidence type="ECO:0000313" key="1">
    <source>
        <dbReference type="EMBL" id="TGO75044.1"/>
    </source>
</evidence>
<evidence type="ECO:0000313" key="2">
    <source>
        <dbReference type="Proteomes" id="UP000297229"/>
    </source>
</evidence>
<comment type="caution">
    <text evidence="1">The sequence shown here is derived from an EMBL/GenBank/DDBJ whole genome shotgun (WGS) entry which is preliminary data.</text>
</comment>
<proteinExistence type="predicted"/>
<keyword evidence="2" id="KW-1185">Reference proteome</keyword>
<gene>
    <name evidence="1" type="ORF">BELL_0238g00050</name>
</gene>
<organism evidence="1 2">
    <name type="scientific">Botrytis elliptica</name>
    <dbReference type="NCBI Taxonomy" id="278938"/>
    <lineage>
        <taxon>Eukaryota</taxon>
        <taxon>Fungi</taxon>
        <taxon>Dikarya</taxon>
        <taxon>Ascomycota</taxon>
        <taxon>Pezizomycotina</taxon>
        <taxon>Leotiomycetes</taxon>
        <taxon>Helotiales</taxon>
        <taxon>Sclerotiniaceae</taxon>
        <taxon>Botrytis</taxon>
    </lineage>
</organism>
<protein>
    <recommendedName>
        <fullName evidence="3">WSC domain-containing protein</fullName>
    </recommendedName>
</protein>
<dbReference type="EMBL" id="PQXM01000237">
    <property type="protein sequence ID" value="TGO75044.1"/>
    <property type="molecule type" value="Genomic_DNA"/>
</dbReference>